<name>A0A382QS31_9ZZZZ</name>
<dbReference type="GO" id="GO:0006865">
    <property type="term" value="P:amino acid transport"/>
    <property type="evidence" value="ECO:0007669"/>
    <property type="project" value="UniProtKB-KW"/>
</dbReference>
<feature type="transmembrane region" description="Helical" evidence="9">
    <location>
        <begin position="191"/>
        <end position="210"/>
    </location>
</feature>
<evidence type="ECO:0000256" key="2">
    <source>
        <dbReference type="ARBA" id="ARBA00010072"/>
    </source>
</evidence>
<dbReference type="Pfam" id="PF00528">
    <property type="entry name" value="BPD_transp_1"/>
    <property type="match status" value="1"/>
</dbReference>
<dbReference type="PANTHER" id="PTHR30614">
    <property type="entry name" value="MEMBRANE COMPONENT OF AMINO ACID ABC TRANSPORTER"/>
    <property type="match status" value="1"/>
</dbReference>
<accession>A0A382QS31</accession>
<dbReference type="PANTHER" id="PTHR30614:SF20">
    <property type="entry name" value="GLUTAMINE TRANSPORT SYSTEM PERMEASE PROTEIN GLNP"/>
    <property type="match status" value="1"/>
</dbReference>
<keyword evidence="4" id="KW-1003">Cell membrane</keyword>
<reference evidence="11" key="1">
    <citation type="submission" date="2018-05" db="EMBL/GenBank/DDBJ databases">
        <authorList>
            <person name="Lanie J.A."/>
            <person name="Ng W.-L."/>
            <person name="Kazmierczak K.M."/>
            <person name="Andrzejewski T.M."/>
            <person name="Davidsen T.M."/>
            <person name="Wayne K.J."/>
            <person name="Tettelin H."/>
            <person name="Glass J.I."/>
            <person name="Rusch D."/>
            <person name="Podicherti R."/>
            <person name="Tsui H.-C.T."/>
            <person name="Winkler M.E."/>
        </authorList>
    </citation>
    <scope>NUCLEOTIDE SEQUENCE</scope>
</reference>
<evidence type="ECO:0000256" key="4">
    <source>
        <dbReference type="ARBA" id="ARBA00022475"/>
    </source>
</evidence>
<keyword evidence="3" id="KW-0813">Transport</keyword>
<evidence type="ECO:0000256" key="1">
    <source>
        <dbReference type="ARBA" id="ARBA00004651"/>
    </source>
</evidence>
<feature type="transmembrane region" description="Helical" evidence="9">
    <location>
        <begin position="59"/>
        <end position="78"/>
    </location>
</feature>
<dbReference type="GO" id="GO:0022857">
    <property type="term" value="F:transmembrane transporter activity"/>
    <property type="evidence" value="ECO:0007669"/>
    <property type="project" value="InterPro"/>
</dbReference>
<organism evidence="11">
    <name type="scientific">marine metagenome</name>
    <dbReference type="NCBI Taxonomy" id="408172"/>
    <lineage>
        <taxon>unclassified sequences</taxon>
        <taxon>metagenomes</taxon>
        <taxon>ecological metagenomes</taxon>
    </lineage>
</organism>
<evidence type="ECO:0000256" key="6">
    <source>
        <dbReference type="ARBA" id="ARBA00022970"/>
    </source>
</evidence>
<comment type="subcellular location">
    <subcellularLocation>
        <location evidence="1">Cell membrane</location>
        <topology evidence="1">Multi-pass membrane protein</topology>
    </subcellularLocation>
</comment>
<evidence type="ECO:0000256" key="3">
    <source>
        <dbReference type="ARBA" id="ARBA00022448"/>
    </source>
</evidence>
<dbReference type="EMBL" id="UINC01116514">
    <property type="protein sequence ID" value="SVC88309.1"/>
    <property type="molecule type" value="Genomic_DNA"/>
</dbReference>
<proteinExistence type="inferred from homology"/>
<dbReference type="GO" id="GO:0043190">
    <property type="term" value="C:ATP-binding cassette (ABC) transporter complex"/>
    <property type="evidence" value="ECO:0007669"/>
    <property type="project" value="InterPro"/>
</dbReference>
<dbReference type="InterPro" id="IPR000515">
    <property type="entry name" value="MetI-like"/>
</dbReference>
<dbReference type="InterPro" id="IPR043429">
    <property type="entry name" value="ArtM/GltK/GlnP/TcyL/YhdX-like"/>
</dbReference>
<keyword evidence="7 9" id="KW-1133">Transmembrane helix</keyword>
<feature type="domain" description="ABC transmembrane type-1" evidence="10">
    <location>
        <begin position="21"/>
        <end position="210"/>
    </location>
</feature>
<feature type="transmembrane region" description="Helical" evidence="9">
    <location>
        <begin position="23"/>
        <end position="47"/>
    </location>
</feature>
<dbReference type="AlphaFoldDB" id="A0A382QS31"/>
<dbReference type="InterPro" id="IPR010065">
    <property type="entry name" value="AA_ABC_transptr_permease_3TM"/>
</dbReference>
<dbReference type="InterPro" id="IPR035906">
    <property type="entry name" value="MetI-like_sf"/>
</dbReference>
<keyword evidence="6" id="KW-0029">Amino-acid transport</keyword>
<evidence type="ECO:0000256" key="9">
    <source>
        <dbReference type="SAM" id="Phobius"/>
    </source>
</evidence>
<evidence type="ECO:0000256" key="7">
    <source>
        <dbReference type="ARBA" id="ARBA00022989"/>
    </source>
</evidence>
<keyword evidence="8 9" id="KW-0472">Membrane</keyword>
<gene>
    <name evidence="11" type="ORF">METZ01_LOCUS341163</name>
</gene>
<evidence type="ECO:0000256" key="5">
    <source>
        <dbReference type="ARBA" id="ARBA00022692"/>
    </source>
</evidence>
<evidence type="ECO:0000259" key="10">
    <source>
        <dbReference type="PROSITE" id="PS50928"/>
    </source>
</evidence>
<evidence type="ECO:0000256" key="8">
    <source>
        <dbReference type="ARBA" id="ARBA00023136"/>
    </source>
</evidence>
<dbReference type="FunFam" id="1.10.3720.10:FF:000033">
    <property type="entry name" value="Polar amino acid ABC transporter permease"/>
    <property type="match status" value="1"/>
</dbReference>
<evidence type="ECO:0000313" key="11">
    <source>
        <dbReference type="EMBL" id="SVC88309.1"/>
    </source>
</evidence>
<dbReference type="Gene3D" id="1.10.3720.10">
    <property type="entry name" value="MetI-like"/>
    <property type="match status" value="1"/>
</dbReference>
<comment type="similarity">
    <text evidence="2">Belongs to the binding-protein-dependent transport system permease family. HisMQ subfamily.</text>
</comment>
<protein>
    <recommendedName>
        <fullName evidence="10">ABC transmembrane type-1 domain-containing protein</fullName>
    </recommendedName>
</protein>
<dbReference type="CDD" id="cd06261">
    <property type="entry name" value="TM_PBP2"/>
    <property type="match status" value="1"/>
</dbReference>
<dbReference type="NCBIfam" id="TIGR01726">
    <property type="entry name" value="HEQRo_perm_3TM"/>
    <property type="match status" value="1"/>
</dbReference>
<dbReference type="SUPFAM" id="SSF161098">
    <property type="entry name" value="MetI-like"/>
    <property type="match status" value="1"/>
</dbReference>
<dbReference type="PROSITE" id="PS50928">
    <property type="entry name" value="ABC_TM1"/>
    <property type="match status" value="1"/>
</dbReference>
<sequence>MGYEFHWEVISNYWTWIAKGLGLTLYISIVAMIFALVTGLLVALLRISKSLPLALFGRAYIEFFRAIPLLVFIIWFYYGLAMATGINFQPIMAGIICLTMQHAGYLAEIYRSGIQAVPKGQWEAAYSLGYSPARTFIKIIAPQAFKIVLPPTANQGVSMLKDSALVSVIGVNELMRQSQIATSNTFRPFEFYTVAALIYVALAIGLSQLAKLTEDRMK</sequence>
<keyword evidence="5 9" id="KW-0812">Transmembrane</keyword>